<dbReference type="Proteomes" id="UP000252015">
    <property type="component" value="Unassembled WGS sequence"/>
</dbReference>
<dbReference type="PROSITE" id="PS50977">
    <property type="entry name" value="HTH_TETR_2"/>
    <property type="match status" value="1"/>
</dbReference>
<dbReference type="InterPro" id="IPR050109">
    <property type="entry name" value="HTH-type_TetR-like_transc_reg"/>
</dbReference>
<keyword evidence="7" id="KW-1185">Reference proteome</keyword>
<feature type="domain" description="HTH tetR-type" evidence="5">
    <location>
        <begin position="14"/>
        <end position="73"/>
    </location>
</feature>
<dbReference type="PANTHER" id="PTHR30055">
    <property type="entry name" value="HTH-TYPE TRANSCRIPTIONAL REGULATOR RUTR"/>
    <property type="match status" value="1"/>
</dbReference>
<organism evidence="6 7">
    <name type="scientific">Mycobacterium shimoidei</name>
    <dbReference type="NCBI Taxonomy" id="29313"/>
    <lineage>
        <taxon>Bacteria</taxon>
        <taxon>Bacillati</taxon>
        <taxon>Actinomycetota</taxon>
        <taxon>Actinomycetes</taxon>
        <taxon>Mycobacteriales</taxon>
        <taxon>Mycobacteriaceae</taxon>
        <taxon>Mycobacterium</taxon>
    </lineage>
</organism>
<name>A0A1E3TN98_MYCSH</name>
<dbReference type="RefSeq" id="WP_069394617.1">
    <property type="nucleotide sequence ID" value="NZ_JACKUN010000028.1"/>
</dbReference>
<evidence type="ECO:0000256" key="1">
    <source>
        <dbReference type="ARBA" id="ARBA00023015"/>
    </source>
</evidence>
<evidence type="ECO:0000313" key="6">
    <source>
        <dbReference type="EMBL" id="SRX94639.1"/>
    </source>
</evidence>
<protein>
    <submittedName>
        <fullName evidence="6">TetR family transcriptional regulator [Nocardia brasiliensis ATCC]</fullName>
    </submittedName>
</protein>
<evidence type="ECO:0000259" key="5">
    <source>
        <dbReference type="PROSITE" id="PS50977"/>
    </source>
</evidence>
<proteinExistence type="predicted"/>
<evidence type="ECO:0000256" key="4">
    <source>
        <dbReference type="PROSITE-ProRule" id="PRU00335"/>
    </source>
</evidence>
<dbReference type="Pfam" id="PF00440">
    <property type="entry name" value="TetR_N"/>
    <property type="match status" value="1"/>
</dbReference>
<keyword evidence="3" id="KW-0804">Transcription</keyword>
<dbReference type="PRINTS" id="PR00455">
    <property type="entry name" value="HTHTETR"/>
</dbReference>
<dbReference type="GO" id="GO:0003700">
    <property type="term" value="F:DNA-binding transcription factor activity"/>
    <property type="evidence" value="ECO:0007669"/>
    <property type="project" value="TreeGrafter"/>
</dbReference>
<dbReference type="InterPro" id="IPR009057">
    <property type="entry name" value="Homeodomain-like_sf"/>
</dbReference>
<gene>
    <name evidence="6" type="ORF">MSP7336_02898</name>
</gene>
<dbReference type="OrthoDB" id="4542604at2"/>
<dbReference type="InterPro" id="IPR036271">
    <property type="entry name" value="Tet_transcr_reg_TetR-rel_C_sf"/>
</dbReference>
<evidence type="ECO:0000256" key="3">
    <source>
        <dbReference type="ARBA" id="ARBA00023163"/>
    </source>
</evidence>
<evidence type="ECO:0000256" key="2">
    <source>
        <dbReference type="ARBA" id="ARBA00023125"/>
    </source>
</evidence>
<dbReference type="SUPFAM" id="SSF48498">
    <property type="entry name" value="Tetracyclin repressor-like, C-terminal domain"/>
    <property type="match status" value="1"/>
</dbReference>
<dbReference type="Gene3D" id="1.10.357.10">
    <property type="entry name" value="Tetracycline Repressor, domain 2"/>
    <property type="match status" value="1"/>
</dbReference>
<keyword evidence="2 4" id="KW-0238">DNA-binding</keyword>
<dbReference type="AlphaFoldDB" id="A0A1E3TN98"/>
<reference evidence="6 7" key="1">
    <citation type="submission" date="2018-05" db="EMBL/GenBank/DDBJ databases">
        <authorList>
            <consortium name="IHU Genomes"/>
        </authorList>
    </citation>
    <scope>NUCLEOTIDE SEQUENCE [LARGE SCALE GENOMIC DNA]</scope>
    <source>
        <strain evidence="6 7">P7336</strain>
    </source>
</reference>
<sequence length="219" mass="24530">MVAPPAQAESPARLARREQILQAARAVIEEYGPDALTGQIAERAGLARPNVYRHFSSKDELDLAVARSAYRELRAEVLKRVDLSGSPREVIRAPIAAQAVWADTHPNLYRFLVSRGYQRSSHRRNSEGHDFMAQLAEVGARYFPRFGDNPDTAVAIVVGLTGMINASILDWLSRRADTREQLIDRLTTHAWLIIDHYLREIGVCLDPVAQIRHNDSVQG</sequence>
<keyword evidence="1" id="KW-0805">Transcription regulation</keyword>
<dbReference type="SUPFAM" id="SSF46689">
    <property type="entry name" value="Homeodomain-like"/>
    <property type="match status" value="1"/>
</dbReference>
<dbReference type="EMBL" id="UEGW01000001">
    <property type="protein sequence ID" value="SRX94639.1"/>
    <property type="molecule type" value="Genomic_DNA"/>
</dbReference>
<dbReference type="GO" id="GO:0000976">
    <property type="term" value="F:transcription cis-regulatory region binding"/>
    <property type="evidence" value="ECO:0007669"/>
    <property type="project" value="TreeGrafter"/>
</dbReference>
<feature type="DNA-binding region" description="H-T-H motif" evidence="4">
    <location>
        <begin position="36"/>
        <end position="55"/>
    </location>
</feature>
<dbReference type="InterPro" id="IPR001647">
    <property type="entry name" value="HTH_TetR"/>
</dbReference>
<accession>A0A1E3TN98</accession>
<dbReference type="STRING" id="29313.BHQ16_03650"/>
<dbReference type="PANTHER" id="PTHR30055:SF238">
    <property type="entry name" value="MYCOFACTOCIN BIOSYNTHESIS TRANSCRIPTIONAL REGULATOR MFTR-RELATED"/>
    <property type="match status" value="1"/>
</dbReference>
<evidence type="ECO:0000313" key="7">
    <source>
        <dbReference type="Proteomes" id="UP000252015"/>
    </source>
</evidence>